<gene>
    <name evidence="8" type="ORF">DRV85_00180</name>
</gene>
<dbReference type="Pfam" id="PF00892">
    <property type="entry name" value="EamA"/>
    <property type="match status" value="2"/>
</dbReference>
<dbReference type="PANTHER" id="PTHR32322:SF2">
    <property type="entry name" value="EAMA DOMAIN-CONTAINING PROTEIN"/>
    <property type="match status" value="1"/>
</dbReference>
<feature type="transmembrane region" description="Helical" evidence="6">
    <location>
        <begin position="70"/>
        <end position="92"/>
    </location>
</feature>
<feature type="transmembrane region" description="Helical" evidence="6">
    <location>
        <begin position="98"/>
        <end position="118"/>
    </location>
</feature>
<sequence length="311" mass="32497">MSRAERWGLVAVLVALGAGWGITQPLAKIAVTGGYRHFGMVFWQLALGAAFLGAICLARGRGLPLGARHLRLYAVLALIGSVVPNAASYQAVGHLPAGVMSILVSLVPMFAFPIALALGIDRFSALRLAGLAAGLMGVMLIVAPESGLPDPGMILWVPLALVAPFFYALEGNYVARNGTEGLDAIQTLFGASVIGTLIAAPLAISSGQWIDPRPPWELRDAAVAGIAVVHALVYAGYVWLVGHAGAVFAAQVAYLVTLWGVLWAKLLLGEAYSGWVWAALALMLAGLFLVQPRPKGVLAPVAPLPDTARRS</sequence>
<feature type="transmembrane region" description="Helical" evidence="6">
    <location>
        <begin position="272"/>
        <end position="290"/>
    </location>
</feature>
<accession>A0A365UEX1</accession>
<dbReference type="AlphaFoldDB" id="A0A365UEX1"/>
<keyword evidence="3 6" id="KW-0812">Transmembrane</keyword>
<evidence type="ECO:0000256" key="3">
    <source>
        <dbReference type="ARBA" id="ARBA00022692"/>
    </source>
</evidence>
<evidence type="ECO:0000256" key="5">
    <source>
        <dbReference type="ARBA" id="ARBA00023136"/>
    </source>
</evidence>
<evidence type="ECO:0000256" key="1">
    <source>
        <dbReference type="ARBA" id="ARBA00004141"/>
    </source>
</evidence>
<evidence type="ECO:0000313" key="9">
    <source>
        <dbReference type="Proteomes" id="UP000253370"/>
    </source>
</evidence>
<dbReference type="InterPro" id="IPR037185">
    <property type="entry name" value="EmrE-like"/>
</dbReference>
<keyword evidence="5 6" id="KW-0472">Membrane</keyword>
<comment type="caution">
    <text evidence="8">The sequence shown here is derived from an EMBL/GenBank/DDBJ whole genome shotgun (WGS) entry which is preliminary data.</text>
</comment>
<evidence type="ECO:0000256" key="6">
    <source>
        <dbReference type="SAM" id="Phobius"/>
    </source>
</evidence>
<keyword evidence="9" id="KW-1185">Reference proteome</keyword>
<dbReference type="EMBL" id="QNTQ01000001">
    <property type="protein sequence ID" value="RBI87393.1"/>
    <property type="molecule type" value="Genomic_DNA"/>
</dbReference>
<evidence type="ECO:0000313" key="8">
    <source>
        <dbReference type="EMBL" id="RBI87393.1"/>
    </source>
</evidence>
<feature type="domain" description="EamA" evidence="7">
    <location>
        <begin position="155"/>
        <end position="290"/>
    </location>
</feature>
<feature type="transmembrane region" description="Helical" evidence="6">
    <location>
        <begin position="37"/>
        <end position="58"/>
    </location>
</feature>
<dbReference type="InterPro" id="IPR000620">
    <property type="entry name" value="EamA_dom"/>
</dbReference>
<dbReference type="RefSeq" id="WP_113287417.1">
    <property type="nucleotide sequence ID" value="NZ_QNTQ01000001.1"/>
</dbReference>
<reference evidence="8 9" key="1">
    <citation type="submission" date="2018-07" db="EMBL/GenBank/DDBJ databases">
        <title>Rhodosalinus sp. strain E84T genomic sequence and assembly.</title>
        <authorList>
            <person name="Liu Z.-W."/>
            <person name="Lu D.-C."/>
        </authorList>
    </citation>
    <scope>NUCLEOTIDE SEQUENCE [LARGE SCALE GENOMIC DNA]</scope>
    <source>
        <strain evidence="8 9">E84</strain>
    </source>
</reference>
<keyword evidence="4 6" id="KW-1133">Transmembrane helix</keyword>
<dbReference type="GO" id="GO:0016020">
    <property type="term" value="C:membrane"/>
    <property type="evidence" value="ECO:0007669"/>
    <property type="project" value="UniProtKB-SubCell"/>
</dbReference>
<dbReference type="OrthoDB" id="8688375at2"/>
<dbReference type="Proteomes" id="UP000253370">
    <property type="component" value="Unassembled WGS sequence"/>
</dbReference>
<feature type="transmembrane region" description="Helical" evidence="6">
    <location>
        <begin position="187"/>
        <end position="210"/>
    </location>
</feature>
<dbReference type="PANTHER" id="PTHR32322">
    <property type="entry name" value="INNER MEMBRANE TRANSPORTER"/>
    <property type="match status" value="1"/>
</dbReference>
<comment type="similarity">
    <text evidence="2">Belongs to the EamA transporter family.</text>
</comment>
<feature type="domain" description="EamA" evidence="7">
    <location>
        <begin position="12"/>
        <end position="142"/>
    </location>
</feature>
<evidence type="ECO:0000256" key="4">
    <source>
        <dbReference type="ARBA" id="ARBA00022989"/>
    </source>
</evidence>
<evidence type="ECO:0000259" key="7">
    <source>
        <dbReference type="Pfam" id="PF00892"/>
    </source>
</evidence>
<dbReference type="InterPro" id="IPR050638">
    <property type="entry name" value="AA-Vitamin_Transporters"/>
</dbReference>
<name>A0A365UEX1_9RHOB</name>
<protein>
    <submittedName>
        <fullName evidence="8">EamA/RhaT family transporter</fullName>
    </submittedName>
</protein>
<feature type="transmembrane region" description="Helical" evidence="6">
    <location>
        <begin position="125"/>
        <end position="143"/>
    </location>
</feature>
<organism evidence="8 9">
    <name type="scientific">Rhodosalinus halophilus</name>
    <dbReference type="NCBI Taxonomy" id="2259333"/>
    <lineage>
        <taxon>Bacteria</taxon>
        <taxon>Pseudomonadati</taxon>
        <taxon>Pseudomonadota</taxon>
        <taxon>Alphaproteobacteria</taxon>
        <taxon>Rhodobacterales</taxon>
        <taxon>Paracoccaceae</taxon>
        <taxon>Rhodosalinus</taxon>
    </lineage>
</organism>
<comment type="subcellular location">
    <subcellularLocation>
        <location evidence="1">Membrane</location>
        <topology evidence="1">Multi-pass membrane protein</topology>
    </subcellularLocation>
</comment>
<feature type="transmembrane region" description="Helical" evidence="6">
    <location>
        <begin position="222"/>
        <end position="240"/>
    </location>
</feature>
<evidence type="ECO:0000256" key="2">
    <source>
        <dbReference type="ARBA" id="ARBA00007362"/>
    </source>
</evidence>
<proteinExistence type="inferred from homology"/>
<feature type="transmembrane region" description="Helical" evidence="6">
    <location>
        <begin position="247"/>
        <end position="266"/>
    </location>
</feature>
<dbReference type="SUPFAM" id="SSF103481">
    <property type="entry name" value="Multidrug resistance efflux transporter EmrE"/>
    <property type="match status" value="2"/>
</dbReference>
<feature type="transmembrane region" description="Helical" evidence="6">
    <location>
        <begin position="155"/>
        <end position="175"/>
    </location>
</feature>